<evidence type="ECO:0000313" key="2">
    <source>
        <dbReference type="EMBL" id="CAA9362362.1"/>
    </source>
</evidence>
<name>A0A6J4ML63_9ACTN</name>
<organism evidence="2">
    <name type="scientific">uncultured Nocardioidaceae bacterium</name>
    <dbReference type="NCBI Taxonomy" id="253824"/>
    <lineage>
        <taxon>Bacteria</taxon>
        <taxon>Bacillati</taxon>
        <taxon>Actinomycetota</taxon>
        <taxon>Actinomycetes</taxon>
        <taxon>Propionibacteriales</taxon>
        <taxon>Nocardioidaceae</taxon>
        <taxon>environmental samples</taxon>
    </lineage>
</organism>
<sequence length="233" mass="24695">CPPPPQRPPLPATSRVSCWGPAGWWARCSARDSGRWHGCAAPSPSTPPDRSAPPSSRSRRRHRSSAYRCCPPPPGTSAWCAGRARPACRHRYRTSRASPSASRTAGTAVPPTCCSPARAEDGGRVTPSCSAARTRTDPCRRCCRSSARPARCCSSSSPGTTKTLPCAGGSRSPRPAVTGAPWARSRSCGDPTSRSASTRCCTRSRGPGTTHCWRRSVSRRTPQPGPVQPPGRP</sequence>
<feature type="compositionally biased region" description="Low complexity" evidence="1">
    <location>
        <begin position="192"/>
        <end position="205"/>
    </location>
</feature>
<feature type="region of interest" description="Disordered" evidence="1">
    <location>
        <begin position="33"/>
        <end position="69"/>
    </location>
</feature>
<feature type="compositionally biased region" description="Pro residues" evidence="1">
    <location>
        <begin position="223"/>
        <end position="233"/>
    </location>
</feature>
<feature type="non-terminal residue" evidence="2">
    <location>
        <position position="1"/>
    </location>
</feature>
<dbReference type="EMBL" id="CADCUH010000177">
    <property type="protein sequence ID" value="CAA9362362.1"/>
    <property type="molecule type" value="Genomic_DNA"/>
</dbReference>
<feature type="region of interest" description="Disordered" evidence="1">
    <location>
        <begin position="148"/>
        <end position="233"/>
    </location>
</feature>
<gene>
    <name evidence="2" type="ORF">AVDCRST_MAG36-2743</name>
</gene>
<accession>A0A6J4ML63</accession>
<feature type="compositionally biased region" description="Low complexity" evidence="1">
    <location>
        <begin position="148"/>
        <end position="158"/>
    </location>
</feature>
<protein>
    <submittedName>
        <fullName evidence="2">Putative phosphodiesterase</fullName>
    </submittedName>
</protein>
<feature type="non-terminal residue" evidence="2">
    <location>
        <position position="233"/>
    </location>
</feature>
<evidence type="ECO:0000256" key="1">
    <source>
        <dbReference type="SAM" id="MobiDB-lite"/>
    </source>
</evidence>
<dbReference type="AlphaFoldDB" id="A0A6J4ML63"/>
<reference evidence="2" key="1">
    <citation type="submission" date="2020-02" db="EMBL/GenBank/DDBJ databases">
        <authorList>
            <person name="Meier V. D."/>
        </authorList>
    </citation>
    <scope>NUCLEOTIDE SEQUENCE</scope>
    <source>
        <strain evidence="2">AVDCRST_MAG36</strain>
    </source>
</reference>
<proteinExistence type="predicted"/>